<organism evidence="1 2">
    <name type="scientific">Lactuca sativa</name>
    <name type="common">Garden lettuce</name>
    <dbReference type="NCBI Taxonomy" id="4236"/>
    <lineage>
        <taxon>Eukaryota</taxon>
        <taxon>Viridiplantae</taxon>
        <taxon>Streptophyta</taxon>
        <taxon>Embryophyta</taxon>
        <taxon>Tracheophyta</taxon>
        <taxon>Spermatophyta</taxon>
        <taxon>Magnoliopsida</taxon>
        <taxon>eudicotyledons</taxon>
        <taxon>Gunneridae</taxon>
        <taxon>Pentapetalae</taxon>
        <taxon>asterids</taxon>
        <taxon>campanulids</taxon>
        <taxon>Asterales</taxon>
        <taxon>Asteraceae</taxon>
        <taxon>Cichorioideae</taxon>
        <taxon>Cichorieae</taxon>
        <taxon>Lactucinae</taxon>
        <taxon>Lactuca</taxon>
    </lineage>
</organism>
<accession>A0A9R1W6F3</accession>
<reference evidence="1 2" key="1">
    <citation type="journal article" date="2017" name="Nat. Commun.">
        <title>Genome assembly with in vitro proximity ligation data and whole-genome triplication in lettuce.</title>
        <authorList>
            <person name="Reyes-Chin-Wo S."/>
            <person name="Wang Z."/>
            <person name="Yang X."/>
            <person name="Kozik A."/>
            <person name="Arikit S."/>
            <person name="Song C."/>
            <person name="Xia L."/>
            <person name="Froenicke L."/>
            <person name="Lavelle D.O."/>
            <person name="Truco M.J."/>
            <person name="Xia R."/>
            <person name="Zhu S."/>
            <person name="Xu C."/>
            <person name="Xu H."/>
            <person name="Xu X."/>
            <person name="Cox K."/>
            <person name="Korf I."/>
            <person name="Meyers B.C."/>
            <person name="Michelmore R.W."/>
        </authorList>
    </citation>
    <scope>NUCLEOTIDE SEQUENCE [LARGE SCALE GENOMIC DNA]</scope>
    <source>
        <strain evidence="2">cv. Salinas</strain>
        <tissue evidence="1">Seedlings</tissue>
    </source>
</reference>
<dbReference type="AlphaFoldDB" id="A0A9R1W6F3"/>
<name>A0A9R1W6F3_LACSA</name>
<keyword evidence="2" id="KW-1185">Reference proteome</keyword>
<comment type="caution">
    <text evidence="1">The sequence shown here is derived from an EMBL/GenBank/DDBJ whole genome shotgun (WGS) entry which is preliminary data.</text>
</comment>
<evidence type="ECO:0000313" key="2">
    <source>
        <dbReference type="Proteomes" id="UP000235145"/>
    </source>
</evidence>
<gene>
    <name evidence="1" type="ORF">LSAT_V11C300117970</name>
</gene>
<dbReference type="Proteomes" id="UP000235145">
    <property type="component" value="Unassembled WGS sequence"/>
</dbReference>
<evidence type="ECO:0000313" key="1">
    <source>
        <dbReference type="EMBL" id="KAJ0216960.1"/>
    </source>
</evidence>
<dbReference type="EMBL" id="NBSK02000003">
    <property type="protein sequence ID" value="KAJ0216960.1"/>
    <property type="molecule type" value="Genomic_DNA"/>
</dbReference>
<proteinExistence type="predicted"/>
<sequence length="103" mass="12215">MHMAELKNEDPNKEFPILSQMFKEQMKSYKPLEDGSGVVDPYMIVMNKAHDGYCRPYGRDVANRLIKKWVVAELEVMRINIKKQQKNLEPMTWKFVEQPPECR</sequence>
<protein>
    <submittedName>
        <fullName evidence="1">Uncharacterized protein</fullName>
    </submittedName>
</protein>